<protein>
    <submittedName>
        <fullName evidence="3">Helix-turn-helix domain-containing protein</fullName>
    </submittedName>
</protein>
<dbReference type="InterPro" id="IPR010982">
    <property type="entry name" value="Lambda_DNA-bd_dom_sf"/>
</dbReference>
<proteinExistence type="predicted"/>
<accession>A0AAN1RV72</accession>
<dbReference type="GO" id="GO:0003677">
    <property type="term" value="F:DNA binding"/>
    <property type="evidence" value="ECO:0007669"/>
    <property type="project" value="InterPro"/>
</dbReference>
<organism evidence="3 4">
    <name type="scientific">Bordetella hinzii</name>
    <dbReference type="NCBI Taxonomy" id="103855"/>
    <lineage>
        <taxon>Bacteria</taxon>
        <taxon>Pseudomonadati</taxon>
        <taxon>Pseudomonadota</taxon>
        <taxon>Betaproteobacteria</taxon>
        <taxon>Burkholderiales</taxon>
        <taxon>Alcaligenaceae</taxon>
        <taxon>Bordetella</taxon>
    </lineage>
</organism>
<evidence type="ECO:0000259" key="2">
    <source>
        <dbReference type="PROSITE" id="PS50943"/>
    </source>
</evidence>
<dbReference type="Pfam" id="PF01381">
    <property type="entry name" value="HTH_3"/>
    <property type="match status" value="1"/>
</dbReference>
<dbReference type="PROSITE" id="PS50943">
    <property type="entry name" value="HTH_CROC1"/>
    <property type="match status" value="1"/>
</dbReference>
<name>A0AAN1RV72_9BORD</name>
<dbReference type="RefSeq" id="WP_029577938.1">
    <property type="nucleotide sequence ID" value="NZ_CP012076.1"/>
</dbReference>
<evidence type="ECO:0000256" key="1">
    <source>
        <dbReference type="SAM" id="MobiDB-lite"/>
    </source>
</evidence>
<dbReference type="Gene3D" id="1.10.260.40">
    <property type="entry name" value="lambda repressor-like DNA-binding domains"/>
    <property type="match status" value="1"/>
</dbReference>
<dbReference type="GeneID" id="92996386"/>
<dbReference type="AlphaFoldDB" id="A0AAN1RV72"/>
<reference evidence="4" key="1">
    <citation type="submission" date="2017-10" db="EMBL/GenBank/DDBJ databases">
        <title>Whole genome sequencing of various Bordetella species.</title>
        <authorList>
            <person name="Weigand M.R."/>
            <person name="Loparev V."/>
            <person name="Peng Y."/>
            <person name="Bowden K.E."/>
            <person name="Tondella M.L."/>
            <person name="Williams M.M."/>
        </authorList>
    </citation>
    <scope>NUCLEOTIDE SEQUENCE [LARGE SCALE GENOMIC DNA]</scope>
    <source>
        <strain evidence="4">H720</strain>
    </source>
</reference>
<dbReference type="SMART" id="SM00530">
    <property type="entry name" value="HTH_XRE"/>
    <property type="match status" value="1"/>
</dbReference>
<gene>
    <name evidence="3" type="ORF">CS347_06480</name>
</gene>
<dbReference type="SUPFAM" id="SSF47413">
    <property type="entry name" value="lambda repressor-like DNA-binding domains"/>
    <property type="match status" value="1"/>
</dbReference>
<dbReference type="CDD" id="cd00093">
    <property type="entry name" value="HTH_XRE"/>
    <property type="match status" value="1"/>
</dbReference>
<feature type="region of interest" description="Disordered" evidence="1">
    <location>
        <begin position="67"/>
        <end position="89"/>
    </location>
</feature>
<dbReference type="EMBL" id="CP024172">
    <property type="protein sequence ID" value="AZW16430.1"/>
    <property type="molecule type" value="Genomic_DNA"/>
</dbReference>
<evidence type="ECO:0000313" key="3">
    <source>
        <dbReference type="EMBL" id="AZW16430.1"/>
    </source>
</evidence>
<sequence>MKTFSDRLRQARALRGYTQQDLARACGLSQSAIGSYETSQRLSSRSVRRLALVLNVSLDWLEMGRGPMDPGASLAEPPPEMSGGNAPWPFRTVTPAHIAALSKRDQRLLENTVRSFIEACQAEPSQPSRPARPRKAR</sequence>
<evidence type="ECO:0000313" key="4">
    <source>
        <dbReference type="Proteomes" id="UP000282741"/>
    </source>
</evidence>
<dbReference type="InterPro" id="IPR001387">
    <property type="entry name" value="Cro/C1-type_HTH"/>
</dbReference>
<feature type="domain" description="HTH cro/C1-type" evidence="2">
    <location>
        <begin position="8"/>
        <end position="61"/>
    </location>
</feature>
<dbReference type="Proteomes" id="UP000282741">
    <property type="component" value="Chromosome"/>
</dbReference>